<dbReference type="Gene3D" id="3.40.50.2000">
    <property type="entry name" value="Glycogen Phosphorylase B"/>
    <property type="match status" value="2"/>
</dbReference>
<accession>A0ABS1HCE4</accession>
<dbReference type="EMBL" id="JAEOAH010000050">
    <property type="protein sequence ID" value="MBK3497122.1"/>
    <property type="molecule type" value="Genomic_DNA"/>
</dbReference>
<dbReference type="Proteomes" id="UP000618943">
    <property type="component" value="Unassembled WGS sequence"/>
</dbReference>
<keyword evidence="1" id="KW-0808">Transferase</keyword>
<name>A0ABS1HCE4_9BACL</name>
<comment type="caution">
    <text evidence="4">The sequence shown here is derived from an EMBL/GenBank/DDBJ whole genome shotgun (WGS) entry which is preliminary data.</text>
</comment>
<evidence type="ECO:0000259" key="3">
    <source>
        <dbReference type="Pfam" id="PF13477"/>
    </source>
</evidence>
<feature type="domain" description="Glycosyl transferase family 1" evidence="2">
    <location>
        <begin position="184"/>
        <end position="348"/>
    </location>
</feature>
<dbReference type="InterPro" id="IPR028098">
    <property type="entry name" value="Glyco_trans_4-like_N"/>
</dbReference>
<gene>
    <name evidence="4" type="ORF">JFL43_20260</name>
</gene>
<organism evidence="4 5">
    <name type="scientific">Viridibacillus soli</name>
    <dbReference type="NCBI Taxonomy" id="2798301"/>
    <lineage>
        <taxon>Bacteria</taxon>
        <taxon>Bacillati</taxon>
        <taxon>Bacillota</taxon>
        <taxon>Bacilli</taxon>
        <taxon>Bacillales</taxon>
        <taxon>Caryophanaceae</taxon>
        <taxon>Viridibacillus</taxon>
    </lineage>
</organism>
<evidence type="ECO:0000256" key="1">
    <source>
        <dbReference type="ARBA" id="ARBA00022679"/>
    </source>
</evidence>
<dbReference type="RefSeq" id="WP_200750426.1">
    <property type="nucleotide sequence ID" value="NZ_JAEOAH010000050.1"/>
</dbReference>
<dbReference type="InterPro" id="IPR001296">
    <property type="entry name" value="Glyco_trans_1"/>
</dbReference>
<sequence>MRVIFVATVYRHLVAFHRPYISYFQSKGYEVWAAGSGEEGRTILEKDRVKCIDISFSRSPLRTQNIEAFIQLKKLFKENSFDLVHVHTPIAALLTRVAYRKVGKGNIVYTAHGFHFFEGAPKQNWLIYYTAEKLAARWTSHLITINDEDYQNAQKLGLPSDRISCVHGVGVEIARKCETKEQKSTFKEELGLSADAIVITYVAELNHNKNHMFLFQNWKEIKKACPNAVLLIIGTGELEQDLKDHVKNEQLKDVQFLGFRRDVPRLLSVSDIVTLLSFREGLPKSIMEAMAEGLPCVVTNTRGLRDLIHNGENGFVIDSHNHKQLVKAFTSLLKSTSLCKQMGQDTKKKVKPFLLENVLPEYIAIYEKLLEK</sequence>
<evidence type="ECO:0000313" key="5">
    <source>
        <dbReference type="Proteomes" id="UP000618943"/>
    </source>
</evidence>
<reference evidence="4 5" key="1">
    <citation type="submission" date="2020-12" db="EMBL/GenBank/DDBJ databases">
        <title>YIM B01967 draft genome.</title>
        <authorList>
            <person name="Yan X."/>
        </authorList>
    </citation>
    <scope>NUCLEOTIDE SEQUENCE [LARGE SCALE GENOMIC DNA]</scope>
    <source>
        <strain evidence="4 5">YIM B01967</strain>
    </source>
</reference>
<protein>
    <submittedName>
        <fullName evidence="4">Glycosyltransferase family 4 protein</fullName>
    </submittedName>
</protein>
<dbReference type="SUPFAM" id="SSF53756">
    <property type="entry name" value="UDP-Glycosyltransferase/glycogen phosphorylase"/>
    <property type="match status" value="1"/>
</dbReference>
<keyword evidence="5" id="KW-1185">Reference proteome</keyword>
<proteinExistence type="predicted"/>
<evidence type="ECO:0000259" key="2">
    <source>
        <dbReference type="Pfam" id="PF00534"/>
    </source>
</evidence>
<feature type="domain" description="Glycosyltransferase subfamily 4-like N-terminal" evidence="3">
    <location>
        <begin position="18"/>
        <end position="144"/>
    </location>
</feature>
<evidence type="ECO:0000313" key="4">
    <source>
        <dbReference type="EMBL" id="MBK3497122.1"/>
    </source>
</evidence>
<dbReference type="PANTHER" id="PTHR46401:SF2">
    <property type="entry name" value="GLYCOSYLTRANSFERASE WBBK-RELATED"/>
    <property type="match status" value="1"/>
</dbReference>
<dbReference type="Pfam" id="PF00534">
    <property type="entry name" value="Glycos_transf_1"/>
    <property type="match status" value="1"/>
</dbReference>
<dbReference type="CDD" id="cd03808">
    <property type="entry name" value="GT4_CapM-like"/>
    <property type="match status" value="1"/>
</dbReference>
<dbReference type="PANTHER" id="PTHR46401">
    <property type="entry name" value="GLYCOSYLTRANSFERASE WBBK-RELATED"/>
    <property type="match status" value="1"/>
</dbReference>
<dbReference type="Pfam" id="PF13477">
    <property type="entry name" value="Glyco_trans_4_2"/>
    <property type="match status" value="1"/>
</dbReference>